<reference evidence="2 3" key="1">
    <citation type="submission" date="2025-04" db="UniProtKB">
        <authorList>
            <consortium name="RefSeq"/>
        </authorList>
    </citation>
    <scope>IDENTIFICATION</scope>
    <source>
        <tissue evidence="2 3">Whole sample</tissue>
    </source>
</reference>
<dbReference type="PANTHER" id="PTHR14520:SF4">
    <property type="entry name" value="LARGE RIBOSOMAL SUBUNIT PROTEIN ML63"/>
    <property type="match status" value="1"/>
</dbReference>
<dbReference type="InterPro" id="IPR016576">
    <property type="entry name" value="Ribosomal_mL63"/>
</dbReference>
<dbReference type="RefSeq" id="XP_022345404.1">
    <property type="nucleotide sequence ID" value="XM_022489696.1"/>
</dbReference>
<dbReference type="GO" id="GO:0032543">
    <property type="term" value="P:mitochondrial translation"/>
    <property type="evidence" value="ECO:0007669"/>
    <property type="project" value="TreeGrafter"/>
</dbReference>
<dbReference type="Pfam" id="PF14978">
    <property type="entry name" value="MRP-63"/>
    <property type="match status" value="1"/>
</dbReference>
<keyword evidence="1" id="KW-1185">Reference proteome</keyword>
<evidence type="ECO:0000313" key="3">
    <source>
        <dbReference type="RefSeq" id="XP_022345404.1"/>
    </source>
</evidence>
<proteinExistence type="predicted"/>
<gene>
    <name evidence="3" type="primary">LOC111137963</name>
    <name evidence="2" type="synonym">LOC111136701</name>
</gene>
<dbReference type="Proteomes" id="UP000694844">
    <property type="component" value="Chromosome 5"/>
</dbReference>
<evidence type="ECO:0000313" key="1">
    <source>
        <dbReference type="Proteomes" id="UP000694844"/>
    </source>
</evidence>
<sequence>MYLTRVLQYFKKRPKWRGSMRAGKHRFLPVINPNQKAKAVRSFIIEESNLRILQNPYLTKEEEFGAMREMGKHQAKFEKLKENKRKSTWPADVSIKEYLEHMNVTKSWE</sequence>
<evidence type="ECO:0000313" key="2">
    <source>
        <dbReference type="RefSeq" id="XP_022343476.1"/>
    </source>
</evidence>
<dbReference type="GeneID" id="111137963"/>
<accession>A0A8B8EZH2</accession>
<protein>
    <submittedName>
        <fullName evidence="2 3">Ribosomal protein 63, mitochondrial-like</fullName>
    </submittedName>
</protein>
<dbReference type="RefSeq" id="XP_022343476.1">
    <property type="nucleotide sequence ID" value="XM_022487768.1"/>
</dbReference>
<name>A0A8B8EZH2_CRAVI</name>
<dbReference type="KEGG" id="cvn:111137963"/>
<dbReference type="KEGG" id="cvn:111136701"/>
<dbReference type="OrthoDB" id="6019958at2759"/>
<dbReference type="PANTHER" id="PTHR14520">
    <property type="entry name" value="MITOCHONDRIAL RIBOSOMAL PROTEIN 63"/>
    <property type="match status" value="1"/>
</dbReference>
<organism evidence="1 3">
    <name type="scientific">Crassostrea virginica</name>
    <name type="common">Eastern oyster</name>
    <dbReference type="NCBI Taxonomy" id="6565"/>
    <lineage>
        <taxon>Eukaryota</taxon>
        <taxon>Metazoa</taxon>
        <taxon>Spiralia</taxon>
        <taxon>Lophotrochozoa</taxon>
        <taxon>Mollusca</taxon>
        <taxon>Bivalvia</taxon>
        <taxon>Autobranchia</taxon>
        <taxon>Pteriomorphia</taxon>
        <taxon>Ostreida</taxon>
        <taxon>Ostreoidea</taxon>
        <taxon>Ostreidae</taxon>
        <taxon>Crassostrea</taxon>
    </lineage>
</organism>
<dbReference type="AlphaFoldDB" id="A0A8B8EZH2"/>
<dbReference type="GO" id="GO:0005761">
    <property type="term" value="C:mitochondrial ribosome"/>
    <property type="evidence" value="ECO:0007669"/>
    <property type="project" value="InterPro"/>
</dbReference>
<dbReference type="GO" id="GO:0003735">
    <property type="term" value="F:structural constituent of ribosome"/>
    <property type="evidence" value="ECO:0007669"/>
    <property type="project" value="TreeGrafter"/>
</dbReference>